<dbReference type="GO" id="GO:0008441">
    <property type="term" value="F:3'(2'),5'-bisphosphate nucleotidase activity"/>
    <property type="evidence" value="ECO:0007669"/>
    <property type="project" value="UniProtKB-EC"/>
</dbReference>
<dbReference type="EC" id="3.1.3.7" evidence="3"/>
<dbReference type="SUPFAM" id="SSF64182">
    <property type="entry name" value="DHH phosphoesterases"/>
    <property type="match status" value="1"/>
</dbReference>
<dbReference type="Gene3D" id="3.10.310.30">
    <property type="match status" value="1"/>
</dbReference>
<dbReference type="AlphaFoldDB" id="A0A7W7FY19"/>
<evidence type="ECO:0000313" key="3">
    <source>
        <dbReference type="EMBL" id="MBB4681907.1"/>
    </source>
</evidence>
<dbReference type="Proteomes" id="UP000533598">
    <property type="component" value="Unassembled WGS sequence"/>
</dbReference>
<feature type="domain" description="DHHA1" evidence="2">
    <location>
        <begin position="244"/>
        <end position="326"/>
    </location>
</feature>
<evidence type="ECO:0000313" key="4">
    <source>
        <dbReference type="Proteomes" id="UP000533598"/>
    </source>
</evidence>
<keyword evidence="4" id="KW-1185">Reference proteome</keyword>
<accession>A0A7W7FY19</accession>
<dbReference type="EMBL" id="JACHMH010000001">
    <property type="protein sequence ID" value="MBB4681907.1"/>
    <property type="molecule type" value="Genomic_DNA"/>
</dbReference>
<dbReference type="PANTHER" id="PTHR47618:SF1">
    <property type="entry name" value="BIFUNCTIONAL OLIGORIBONUCLEASE AND PAP PHOSPHATASE NRNA"/>
    <property type="match status" value="1"/>
</dbReference>
<evidence type="ECO:0000259" key="2">
    <source>
        <dbReference type="Pfam" id="PF02272"/>
    </source>
</evidence>
<gene>
    <name evidence="3" type="ORF">HNR67_008025</name>
</gene>
<reference evidence="3 4" key="1">
    <citation type="submission" date="2020-08" db="EMBL/GenBank/DDBJ databases">
        <title>Sequencing the genomes of 1000 actinobacteria strains.</title>
        <authorList>
            <person name="Klenk H.-P."/>
        </authorList>
    </citation>
    <scope>NUCLEOTIDE SEQUENCE [LARGE SCALE GENOMIC DNA]</scope>
    <source>
        <strain evidence="3 4">DSM 44230</strain>
    </source>
</reference>
<dbReference type="InterPro" id="IPR001667">
    <property type="entry name" value="DDH_dom"/>
</dbReference>
<name>A0A7W7FY19_9PSEU</name>
<dbReference type="Gene3D" id="3.90.1640.10">
    <property type="entry name" value="inorganic pyrophosphatase (n-terminal core)"/>
    <property type="match status" value="1"/>
</dbReference>
<evidence type="ECO:0000259" key="1">
    <source>
        <dbReference type="Pfam" id="PF01368"/>
    </source>
</evidence>
<protein>
    <submittedName>
        <fullName evidence="3">Phosphoesterase RecJ-like protein</fullName>
        <ecNumber evidence="3">3.1.13.3</ecNumber>
        <ecNumber evidence="3">3.1.3.7</ecNumber>
    </submittedName>
</protein>
<dbReference type="Pfam" id="PF02272">
    <property type="entry name" value="DHHA1"/>
    <property type="match status" value="1"/>
</dbReference>
<dbReference type="GO" id="GO:0003676">
    <property type="term" value="F:nucleic acid binding"/>
    <property type="evidence" value="ECO:0007669"/>
    <property type="project" value="InterPro"/>
</dbReference>
<dbReference type="InterPro" id="IPR038763">
    <property type="entry name" value="DHH_sf"/>
</dbReference>
<dbReference type="InterPro" id="IPR003156">
    <property type="entry name" value="DHHA1_dom"/>
</dbReference>
<dbReference type="PANTHER" id="PTHR47618">
    <property type="entry name" value="BIFUNCTIONAL OLIGORIBONUCLEASE AND PAP PHOSPHATASE NRNA"/>
    <property type="match status" value="1"/>
</dbReference>
<dbReference type="InterPro" id="IPR051319">
    <property type="entry name" value="Oligoribo/pAp-PDE_c-di-AMP_PDE"/>
</dbReference>
<sequence length="331" mass="34683">MAPLELEVAAAARLLAEATDVTLLGHVNPDADALGSALALGLALHRLGKTVRVSFSTPDRAPDALVALDTEQLLVPPSQVPESPPVLVAMDTGSLARLGWLGERVPKIIAAGGQVVVIDHHASNTRYGTHHIVDDRAESTTVLVLRLLDEMGITPDPDIARCLYAGLVTDTSSFRRARPHTHELAARLLAAGVDAEATARPLMDNHPFAWLGMLSTVLGGARLEPDGARGFGLVHAAVRLRDVAGLRSEDVDSVVDVVRSTAEAEVAVVFKEIGDQEWSLSMRAVGRVNVGAAAQALGGGGHRLAAGCTMRGALDEVLDEVRAALNAAPLL</sequence>
<dbReference type="Pfam" id="PF01368">
    <property type="entry name" value="DHH"/>
    <property type="match status" value="1"/>
</dbReference>
<keyword evidence="3" id="KW-0378">Hydrolase</keyword>
<organism evidence="3 4">
    <name type="scientific">Crossiella cryophila</name>
    <dbReference type="NCBI Taxonomy" id="43355"/>
    <lineage>
        <taxon>Bacteria</taxon>
        <taxon>Bacillati</taxon>
        <taxon>Actinomycetota</taxon>
        <taxon>Actinomycetes</taxon>
        <taxon>Pseudonocardiales</taxon>
        <taxon>Pseudonocardiaceae</taxon>
        <taxon>Crossiella</taxon>
    </lineage>
</organism>
<feature type="domain" description="DDH" evidence="1">
    <location>
        <begin position="21"/>
        <end position="166"/>
    </location>
</feature>
<dbReference type="EC" id="3.1.13.3" evidence="3"/>
<comment type="caution">
    <text evidence="3">The sequence shown here is derived from an EMBL/GenBank/DDBJ whole genome shotgun (WGS) entry which is preliminary data.</text>
</comment>
<dbReference type="RefSeq" id="WP_312989205.1">
    <property type="nucleotide sequence ID" value="NZ_BAAAUI010000058.1"/>
</dbReference>
<proteinExistence type="predicted"/>